<evidence type="ECO:0000256" key="1">
    <source>
        <dbReference type="SAM" id="Phobius"/>
    </source>
</evidence>
<feature type="transmembrane region" description="Helical" evidence="1">
    <location>
        <begin position="15"/>
        <end position="34"/>
    </location>
</feature>
<keyword evidence="1" id="KW-0812">Transmembrane</keyword>
<proteinExistence type="predicted"/>
<feature type="transmembrane region" description="Helical" evidence="1">
    <location>
        <begin position="78"/>
        <end position="97"/>
    </location>
</feature>
<name>A0A0L6JNA0_9FIRM</name>
<dbReference type="AlphaFoldDB" id="A0A0L6JNA0"/>
<accession>A0A0L6JNA0</accession>
<gene>
    <name evidence="2" type="ORF">Bccel_2468</name>
</gene>
<dbReference type="EMBL" id="LGTC01000001">
    <property type="protein sequence ID" value="KNY27200.1"/>
    <property type="molecule type" value="Genomic_DNA"/>
</dbReference>
<evidence type="ECO:0000313" key="2">
    <source>
        <dbReference type="EMBL" id="KNY27200.1"/>
    </source>
</evidence>
<dbReference type="Proteomes" id="UP000036923">
    <property type="component" value="Unassembled WGS sequence"/>
</dbReference>
<dbReference type="STRING" id="398512.Bccel_2468"/>
<keyword evidence="1" id="KW-1133">Transmembrane helix</keyword>
<protein>
    <submittedName>
        <fullName evidence="2">Uncharacterized protein</fullName>
    </submittedName>
</protein>
<reference evidence="3" key="1">
    <citation type="submission" date="2015-07" db="EMBL/GenBank/DDBJ databases">
        <title>Near-Complete Genome Sequence of the Cellulolytic Bacterium Bacteroides (Pseudobacteroides) cellulosolvens ATCC 35603.</title>
        <authorList>
            <person name="Dassa B."/>
            <person name="Utturkar S.M."/>
            <person name="Klingeman D.M."/>
            <person name="Hurt R.A."/>
            <person name="Keller M."/>
            <person name="Xu J."/>
            <person name="Reddy Y.H.K."/>
            <person name="Borovok I."/>
            <person name="Grinberg I.R."/>
            <person name="Lamed R."/>
            <person name="Zhivin O."/>
            <person name="Bayer E.A."/>
            <person name="Brown S.D."/>
        </authorList>
    </citation>
    <scope>NUCLEOTIDE SEQUENCE [LARGE SCALE GENOMIC DNA]</scope>
    <source>
        <strain evidence="3">DSM 2933</strain>
    </source>
</reference>
<keyword evidence="3" id="KW-1185">Reference proteome</keyword>
<evidence type="ECO:0000313" key="3">
    <source>
        <dbReference type="Proteomes" id="UP000036923"/>
    </source>
</evidence>
<organism evidence="2 3">
    <name type="scientific">Pseudobacteroides cellulosolvens ATCC 35603 = DSM 2933</name>
    <dbReference type="NCBI Taxonomy" id="398512"/>
    <lineage>
        <taxon>Bacteria</taxon>
        <taxon>Bacillati</taxon>
        <taxon>Bacillota</taxon>
        <taxon>Clostridia</taxon>
        <taxon>Eubacteriales</taxon>
        <taxon>Oscillospiraceae</taxon>
        <taxon>Pseudobacteroides</taxon>
    </lineage>
</organism>
<keyword evidence="1" id="KW-0472">Membrane</keyword>
<sequence length="107" mass="12211">MAVLLLHKIMQIPKFIYVFIKMAVHLLCSVIDCASHVLFTKKHLLPSEISETVRFKPFDFLLALSIILLSISSGTSPYLFLILEIVFTLNILIIILFQRIKVPNSLI</sequence>
<comment type="caution">
    <text evidence="2">The sequence shown here is derived from an EMBL/GenBank/DDBJ whole genome shotgun (WGS) entry which is preliminary data.</text>
</comment>